<evidence type="ECO:0000313" key="3">
    <source>
        <dbReference type="Proteomes" id="UP000811844"/>
    </source>
</evidence>
<comment type="caution">
    <text evidence="2">The sequence shown here is derived from an EMBL/GenBank/DDBJ whole genome shotgun (WGS) entry which is preliminary data.</text>
</comment>
<proteinExistence type="inferred from homology"/>
<dbReference type="PANTHER" id="PTHR23419">
    <property type="entry name" value="DIVALENT CATION TOLERANCE CUTA-RELATED"/>
    <property type="match status" value="1"/>
</dbReference>
<dbReference type="InterPro" id="IPR004323">
    <property type="entry name" value="Ion_tolerance_CutA"/>
</dbReference>
<dbReference type="Proteomes" id="UP000811844">
    <property type="component" value="Unassembled WGS sequence"/>
</dbReference>
<evidence type="ECO:0000256" key="1">
    <source>
        <dbReference type="ARBA" id="ARBA00010169"/>
    </source>
</evidence>
<dbReference type="Gene3D" id="3.30.70.120">
    <property type="match status" value="1"/>
</dbReference>
<evidence type="ECO:0000313" key="2">
    <source>
        <dbReference type="EMBL" id="MBR9729576.1"/>
    </source>
</evidence>
<dbReference type="Pfam" id="PF03091">
    <property type="entry name" value="CutA1"/>
    <property type="match status" value="1"/>
</dbReference>
<comment type="similarity">
    <text evidence="1">Belongs to the CutA family.</text>
</comment>
<dbReference type="InterPro" id="IPR015867">
    <property type="entry name" value="N-reg_PII/ATP_PRibTrfase_C"/>
</dbReference>
<accession>A0ABS5I6P7</accession>
<dbReference type="SUPFAM" id="SSF54913">
    <property type="entry name" value="GlnB-like"/>
    <property type="match status" value="1"/>
</dbReference>
<organism evidence="2 3">
    <name type="scientific">Shewanella intestini</name>
    <dbReference type="NCBI Taxonomy" id="2017544"/>
    <lineage>
        <taxon>Bacteria</taxon>
        <taxon>Pseudomonadati</taxon>
        <taxon>Pseudomonadota</taxon>
        <taxon>Gammaproteobacteria</taxon>
        <taxon>Alteromonadales</taxon>
        <taxon>Shewanellaceae</taxon>
        <taxon>Shewanella</taxon>
    </lineage>
</organism>
<name>A0ABS5I6P7_9GAMM</name>
<dbReference type="PANTHER" id="PTHR23419:SF8">
    <property type="entry name" value="FI09726P"/>
    <property type="match status" value="1"/>
</dbReference>
<dbReference type="InterPro" id="IPR011322">
    <property type="entry name" value="N-reg_PII-like_a/b"/>
</dbReference>
<sequence>MIANYLIVLSTFPDNTSATQAAHALVQAKLAACVQIGQAVESVYMWDGQICQSQEVPLQIKCLACHYHAIEQLIISVHPYDVPEVIATPLTQGLPSYFTWIKETTAS</sequence>
<protein>
    <submittedName>
        <fullName evidence="2">Divalent cation tolerance protein CutA</fullName>
    </submittedName>
</protein>
<dbReference type="RefSeq" id="WP_153666305.1">
    <property type="nucleotide sequence ID" value="NZ_JAAIKR010000024.1"/>
</dbReference>
<dbReference type="EMBL" id="JAAIKR010000024">
    <property type="protein sequence ID" value="MBR9729576.1"/>
    <property type="molecule type" value="Genomic_DNA"/>
</dbReference>
<reference evidence="2 3" key="1">
    <citation type="submission" date="2020-02" db="EMBL/GenBank/DDBJ databases">
        <title>Shewanella WXL01 sp. nov., a marine bacterium isolated from green algae in Luhuitou Fringing Reef (Northern South China Sea).</title>
        <authorList>
            <person name="Wang X."/>
        </authorList>
    </citation>
    <scope>NUCLEOTIDE SEQUENCE [LARGE SCALE GENOMIC DNA]</scope>
    <source>
        <strain evidence="2 3">MCCC 1A01895</strain>
    </source>
</reference>
<keyword evidence="3" id="KW-1185">Reference proteome</keyword>
<gene>
    <name evidence="2" type="ORF">G3R48_16520</name>
</gene>